<reference evidence="2 3" key="1">
    <citation type="submission" date="2019-04" db="EMBL/GenBank/DDBJ databases">
        <title>Geobacter oryzae sp. nov., ferric-reducing bacteria isolated from paddy soil.</title>
        <authorList>
            <person name="Xu Z."/>
            <person name="Masuda Y."/>
            <person name="Itoh H."/>
            <person name="Senoo K."/>
        </authorList>
    </citation>
    <scope>NUCLEOTIDE SEQUENCE [LARGE SCALE GENOMIC DNA]</scope>
    <source>
        <strain evidence="2 3">Red111</strain>
    </source>
</reference>
<dbReference type="InterPro" id="IPR037523">
    <property type="entry name" value="VOC_core"/>
</dbReference>
<keyword evidence="3" id="KW-1185">Reference proteome</keyword>
<dbReference type="EMBL" id="SRSC01000001">
    <property type="protein sequence ID" value="TGU74033.1"/>
    <property type="molecule type" value="Genomic_DNA"/>
</dbReference>
<proteinExistence type="predicted"/>
<dbReference type="InterPro" id="IPR029068">
    <property type="entry name" value="Glyas_Bleomycin-R_OHBP_Dase"/>
</dbReference>
<dbReference type="PANTHER" id="PTHR33993:SF2">
    <property type="entry name" value="VOC DOMAIN-CONTAINING PROTEIN"/>
    <property type="match status" value="1"/>
</dbReference>
<organism evidence="2 3">
    <name type="scientific">Geomonas terrae</name>
    <dbReference type="NCBI Taxonomy" id="2562681"/>
    <lineage>
        <taxon>Bacteria</taxon>
        <taxon>Pseudomonadati</taxon>
        <taxon>Thermodesulfobacteriota</taxon>
        <taxon>Desulfuromonadia</taxon>
        <taxon>Geobacterales</taxon>
        <taxon>Geobacteraceae</taxon>
        <taxon>Geomonas</taxon>
    </lineage>
</organism>
<dbReference type="Proteomes" id="UP000306416">
    <property type="component" value="Unassembled WGS sequence"/>
</dbReference>
<comment type="caution">
    <text evidence="2">The sequence shown here is derived from an EMBL/GenBank/DDBJ whole genome shotgun (WGS) entry which is preliminary data.</text>
</comment>
<evidence type="ECO:0000259" key="1">
    <source>
        <dbReference type="PROSITE" id="PS51819"/>
    </source>
</evidence>
<name>A0A4S1CKG2_9BACT</name>
<dbReference type="AlphaFoldDB" id="A0A4S1CKG2"/>
<dbReference type="SUPFAM" id="SSF54593">
    <property type="entry name" value="Glyoxalase/Bleomycin resistance protein/Dihydroxybiphenyl dioxygenase"/>
    <property type="match status" value="1"/>
</dbReference>
<dbReference type="PANTHER" id="PTHR33993">
    <property type="entry name" value="GLYOXALASE-RELATED"/>
    <property type="match status" value="1"/>
</dbReference>
<dbReference type="InterPro" id="IPR004360">
    <property type="entry name" value="Glyas_Fos-R_dOase_dom"/>
</dbReference>
<protein>
    <submittedName>
        <fullName evidence="2">VOC family protein</fullName>
    </submittedName>
</protein>
<sequence length="117" mass="12954">MVEKIKNVVVFVKDIKAARRFYREQLGLPPGQETEYMMEFLPGEGTALGVSLAMHDAAVKLVGRHTGITLTVKGLEELYAKLVSEGVRFTEPLEKSQWGKMAVVADPDGNEFALVEM</sequence>
<accession>A0A4S1CKG2</accession>
<evidence type="ECO:0000313" key="2">
    <source>
        <dbReference type="EMBL" id="TGU74033.1"/>
    </source>
</evidence>
<feature type="domain" description="VOC" evidence="1">
    <location>
        <begin position="4"/>
        <end position="117"/>
    </location>
</feature>
<dbReference type="InterPro" id="IPR052164">
    <property type="entry name" value="Anthracycline_SecMetBiosynth"/>
</dbReference>
<gene>
    <name evidence="2" type="ORF">E4633_00750</name>
</gene>
<dbReference type="Gene3D" id="3.10.180.10">
    <property type="entry name" value="2,3-Dihydroxybiphenyl 1,2-Dioxygenase, domain 1"/>
    <property type="match status" value="1"/>
</dbReference>
<dbReference type="Pfam" id="PF00903">
    <property type="entry name" value="Glyoxalase"/>
    <property type="match status" value="1"/>
</dbReference>
<evidence type="ECO:0000313" key="3">
    <source>
        <dbReference type="Proteomes" id="UP000306416"/>
    </source>
</evidence>
<dbReference type="PROSITE" id="PS51819">
    <property type="entry name" value="VOC"/>
    <property type="match status" value="1"/>
</dbReference>
<dbReference type="RefSeq" id="WP_135868373.1">
    <property type="nucleotide sequence ID" value="NZ_SRSC01000001.1"/>
</dbReference>